<comment type="caution">
    <text evidence="10">The sequence shown here is derived from an EMBL/GenBank/DDBJ whole genome shotgun (WGS) entry which is preliminary data.</text>
</comment>
<feature type="disulfide bond" description="Redox-active" evidence="8">
    <location>
        <begin position="53"/>
        <end position="56"/>
    </location>
</feature>
<keyword evidence="6" id="KW-0676">Redox-active center</keyword>
<dbReference type="EMBL" id="JAEPCR010000024">
    <property type="protein sequence ID" value="MCG7977780.1"/>
    <property type="molecule type" value="Genomic_DNA"/>
</dbReference>
<dbReference type="PANTHER" id="PTHR35891:SF2">
    <property type="entry name" value="THIOL:DISULFIDE INTERCHANGE PROTEIN DSBA"/>
    <property type="match status" value="1"/>
</dbReference>
<dbReference type="AlphaFoldDB" id="A0A9E4NJB6"/>
<dbReference type="InterPro" id="IPR001853">
    <property type="entry name" value="DSBA-like_thioredoxin_dom"/>
</dbReference>
<evidence type="ECO:0000256" key="8">
    <source>
        <dbReference type="PIRSR" id="PIRSR001488-1"/>
    </source>
</evidence>
<dbReference type="PROSITE" id="PS51352">
    <property type="entry name" value="THIOREDOXIN_2"/>
    <property type="match status" value="1"/>
</dbReference>
<evidence type="ECO:0000256" key="6">
    <source>
        <dbReference type="ARBA" id="ARBA00023284"/>
    </source>
</evidence>
<evidence type="ECO:0000256" key="2">
    <source>
        <dbReference type="ARBA" id="ARBA00005791"/>
    </source>
</evidence>
<dbReference type="Proteomes" id="UP000886674">
    <property type="component" value="Unassembled WGS sequence"/>
</dbReference>
<protein>
    <recommendedName>
        <fullName evidence="7">Thiol:disulfide interchange protein</fullName>
    </recommendedName>
</protein>
<evidence type="ECO:0000259" key="9">
    <source>
        <dbReference type="PROSITE" id="PS51352"/>
    </source>
</evidence>
<dbReference type="PROSITE" id="PS00194">
    <property type="entry name" value="THIOREDOXIN_1"/>
    <property type="match status" value="1"/>
</dbReference>
<sequence length="207" mass="23514">MPWNYRILILLPLLIFHTAYADWGEGYDPIDPPIATTAPDGKIEVIEFFWYGCPHCYQMEPQLEAWLESKPENVSFIRVPAPLNNKWTVHAQFFYAAEILGLTERLHIPLFEALHDKKRRLYDKDSLIGFAVEQGVDKQKFIDALNSFGVYVKVQNAKKLGQRYQLDGVPAIGINGKYKTSGSLAGSYSKMFEIVSQLVAEESKATP</sequence>
<reference evidence="10" key="1">
    <citation type="journal article" date="2021" name="Proc. Natl. Acad. Sci. U.S.A.">
        <title>Global biogeography of chemosynthetic symbionts reveals both localized and globally distributed symbiont groups. .</title>
        <authorList>
            <person name="Osvatic J.T."/>
            <person name="Wilkins L.G.E."/>
            <person name="Leibrecht L."/>
            <person name="Leray M."/>
            <person name="Zauner S."/>
            <person name="Polzin J."/>
            <person name="Camacho Y."/>
            <person name="Gros O."/>
            <person name="van Gils J.A."/>
            <person name="Eisen J.A."/>
            <person name="Petersen J.M."/>
            <person name="Yuen B."/>
        </authorList>
    </citation>
    <scope>NUCLEOTIDE SEQUENCE</scope>
    <source>
        <strain evidence="10">MAGclacostrist055</strain>
    </source>
</reference>
<name>A0A9E4NJB6_9GAMM</name>
<comment type="subcellular location">
    <subcellularLocation>
        <location evidence="1 7">Periplasm</location>
    </subcellularLocation>
</comment>
<dbReference type="Gene3D" id="3.40.30.10">
    <property type="entry name" value="Glutaredoxin"/>
    <property type="match status" value="1"/>
</dbReference>
<evidence type="ECO:0000256" key="3">
    <source>
        <dbReference type="ARBA" id="ARBA00022729"/>
    </source>
</evidence>
<evidence type="ECO:0000256" key="7">
    <source>
        <dbReference type="PIRNR" id="PIRNR001488"/>
    </source>
</evidence>
<dbReference type="GO" id="GO:0015036">
    <property type="term" value="F:disulfide oxidoreductase activity"/>
    <property type="evidence" value="ECO:0007669"/>
    <property type="project" value="UniProtKB-ARBA"/>
</dbReference>
<dbReference type="GO" id="GO:0042597">
    <property type="term" value="C:periplasmic space"/>
    <property type="evidence" value="ECO:0007669"/>
    <property type="project" value="UniProtKB-SubCell"/>
</dbReference>
<keyword evidence="4 7" id="KW-0574">Periplasm</keyword>
<dbReference type="InterPro" id="IPR036249">
    <property type="entry name" value="Thioredoxin-like_sf"/>
</dbReference>
<gene>
    <name evidence="10" type="ORF">JAY77_06495</name>
</gene>
<proteinExistence type="inferred from homology"/>
<dbReference type="CDD" id="cd03019">
    <property type="entry name" value="DsbA_DsbA"/>
    <property type="match status" value="1"/>
</dbReference>
<dbReference type="PIRSF" id="PIRSF001488">
    <property type="entry name" value="Tdi_protein"/>
    <property type="match status" value="1"/>
</dbReference>
<dbReference type="InterPro" id="IPR017937">
    <property type="entry name" value="Thioredoxin_CS"/>
</dbReference>
<dbReference type="PANTHER" id="PTHR35891">
    <property type="entry name" value="THIOL:DISULFIDE INTERCHANGE PROTEIN DSBA"/>
    <property type="match status" value="1"/>
</dbReference>
<dbReference type="InterPro" id="IPR023205">
    <property type="entry name" value="DsbA/DsbL"/>
</dbReference>
<evidence type="ECO:0000256" key="4">
    <source>
        <dbReference type="ARBA" id="ARBA00022764"/>
    </source>
</evidence>
<evidence type="ECO:0000256" key="1">
    <source>
        <dbReference type="ARBA" id="ARBA00004418"/>
    </source>
</evidence>
<feature type="domain" description="Thioredoxin" evidence="9">
    <location>
        <begin position="5"/>
        <end position="150"/>
    </location>
</feature>
<keyword evidence="5 7" id="KW-1015">Disulfide bond</keyword>
<organism evidence="10 11">
    <name type="scientific">Candidatus Thiodiazotropha taylori</name>
    <dbReference type="NCBI Taxonomy" id="2792791"/>
    <lineage>
        <taxon>Bacteria</taxon>
        <taxon>Pseudomonadati</taxon>
        <taxon>Pseudomonadota</taxon>
        <taxon>Gammaproteobacteria</taxon>
        <taxon>Chromatiales</taxon>
        <taxon>Sedimenticolaceae</taxon>
        <taxon>Candidatus Thiodiazotropha</taxon>
    </lineage>
</organism>
<accession>A0A9E4NJB6</accession>
<evidence type="ECO:0000313" key="10">
    <source>
        <dbReference type="EMBL" id="MCG7977780.1"/>
    </source>
</evidence>
<dbReference type="SUPFAM" id="SSF52833">
    <property type="entry name" value="Thioredoxin-like"/>
    <property type="match status" value="1"/>
</dbReference>
<dbReference type="InterPro" id="IPR050824">
    <property type="entry name" value="Thiol_disulfide_DsbA"/>
</dbReference>
<keyword evidence="3" id="KW-0732">Signal</keyword>
<evidence type="ECO:0000313" key="11">
    <source>
        <dbReference type="Proteomes" id="UP000886674"/>
    </source>
</evidence>
<dbReference type="Pfam" id="PF01323">
    <property type="entry name" value="DSBA"/>
    <property type="match status" value="1"/>
</dbReference>
<dbReference type="InterPro" id="IPR013766">
    <property type="entry name" value="Thioredoxin_domain"/>
</dbReference>
<evidence type="ECO:0000256" key="5">
    <source>
        <dbReference type="ARBA" id="ARBA00023157"/>
    </source>
</evidence>
<comment type="similarity">
    <text evidence="2">Belongs to the thioredoxin family. DsbA subfamily.</text>
</comment>